<sequence>MKRHGAALIVIAAVAILNLGLGPRADDRRPPSAESCKTELGFIFDWCESRAHWPCGISVEDEDRAACQAGCVMYLCPEQITCTELDPIWCGTPCEDPSGATFWRNSNISADRCDHLMGDQDGNGEWDSHEFRAWRDCRDAVMTERCPAYPAWREQQIQKAFDDLLQEEAGSAK</sequence>
<dbReference type="RefSeq" id="WP_136965270.1">
    <property type="nucleotide sequence ID" value="NZ_JARZHI010000001.1"/>
</dbReference>
<organism evidence="1 2">
    <name type="scientific">Polyangium sorediatum</name>
    <dbReference type="NCBI Taxonomy" id="889274"/>
    <lineage>
        <taxon>Bacteria</taxon>
        <taxon>Pseudomonadati</taxon>
        <taxon>Myxococcota</taxon>
        <taxon>Polyangia</taxon>
        <taxon>Polyangiales</taxon>
        <taxon>Polyangiaceae</taxon>
        <taxon>Polyangium</taxon>
    </lineage>
</organism>
<comment type="caution">
    <text evidence="1">The sequence shown here is derived from an EMBL/GenBank/DDBJ whole genome shotgun (WGS) entry which is preliminary data.</text>
</comment>
<name>A0ABT6NIP3_9BACT</name>
<evidence type="ECO:0000313" key="1">
    <source>
        <dbReference type="EMBL" id="MDI1428120.1"/>
    </source>
</evidence>
<gene>
    <name evidence="1" type="ORF">QHF89_01410</name>
</gene>
<dbReference type="EMBL" id="JARZHI010000001">
    <property type="protein sequence ID" value="MDI1428120.1"/>
    <property type="molecule type" value="Genomic_DNA"/>
</dbReference>
<dbReference type="Proteomes" id="UP001160301">
    <property type="component" value="Unassembled WGS sequence"/>
</dbReference>
<accession>A0ABT6NIP3</accession>
<keyword evidence="2" id="KW-1185">Reference proteome</keyword>
<evidence type="ECO:0000313" key="2">
    <source>
        <dbReference type="Proteomes" id="UP001160301"/>
    </source>
</evidence>
<protein>
    <submittedName>
        <fullName evidence="1">Uncharacterized protein</fullName>
    </submittedName>
</protein>
<proteinExistence type="predicted"/>
<reference evidence="1 2" key="1">
    <citation type="submission" date="2023-04" db="EMBL/GenBank/DDBJ databases">
        <title>The genome sequence of Polyangium sorediatum DSM14670.</title>
        <authorList>
            <person name="Zhang X."/>
        </authorList>
    </citation>
    <scope>NUCLEOTIDE SEQUENCE [LARGE SCALE GENOMIC DNA]</scope>
    <source>
        <strain evidence="1 2">DSM 14670</strain>
    </source>
</reference>